<evidence type="ECO:0000259" key="10">
    <source>
        <dbReference type="PROSITE" id="PS51779"/>
    </source>
</evidence>
<keyword evidence="3 8" id="KW-0812">Transmembrane</keyword>
<evidence type="ECO:0000313" key="12">
    <source>
        <dbReference type="Proteomes" id="UP000229329"/>
    </source>
</evidence>
<dbReference type="Gene3D" id="3.10.20.310">
    <property type="entry name" value="membrane protein fhac"/>
    <property type="match status" value="5"/>
</dbReference>
<feature type="signal peptide" evidence="8">
    <location>
        <begin position="1"/>
        <end position="19"/>
    </location>
</feature>
<dbReference type="RefSeq" id="WP_100289239.1">
    <property type="nucleotide sequence ID" value="NZ_PHHA01000020.1"/>
</dbReference>
<evidence type="ECO:0000313" key="11">
    <source>
        <dbReference type="EMBL" id="PJG84998.1"/>
    </source>
</evidence>
<feature type="domain" description="POTRA" evidence="10">
    <location>
        <begin position="22"/>
        <end position="89"/>
    </location>
</feature>
<keyword evidence="6 8" id="KW-0472">Membrane</keyword>
<dbReference type="InterPro" id="IPR000184">
    <property type="entry name" value="Bac_surfAg_D15"/>
</dbReference>
<evidence type="ECO:0000256" key="4">
    <source>
        <dbReference type="ARBA" id="ARBA00022729"/>
    </source>
</evidence>
<keyword evidence="7 8" id="KW-0998">Cell outer membrane</keyword>
<organism evidence="11 12">
    <name type="scientific">Conservatibacter flavescens</name>
    <dbReference type="NCBI Taxonomy" id="28161"/>
    <lineage>
        <taxon>Bacteria</taxon>
        <taxon>Pseudomonadati</taxon>
        <taxon>Pseudomonadota</taxon>
        <taxon>Gammaproteobacteria</taxon>
        <taxon>Pasteurellales</taxon>
        <taxon>Pasteurellaceae</taxon>
        <taxon>Conservatibacter</taxon>
    </lineage>
</organism>
<dbReference type="GO" id="GO:0051205">
    <property type="term" value="P:protein insertion into membrane"/>
    <property type="evidence" value="ECO:0007669"/>
    <property type="project" value="UniProtKB-UniRule"/>
</dbReference>
<evidence type="ECO:0000256" key="2">
    <source>
        <dbReference type="ARBA" id="ARBA00022452"/>
    </source>
</evidence>
<dbReference type="GO" id="GO:0043165">
    <property type="term" value="P:Gram-negative-bacterium-type cell outer membrane assembly"/>
    <property type="evidence" value="ECO:0007669"/>
    <property type="project" value="UniProtKB-UniRule"/>
</dbReference>
<dbReference type="FunFam" id="2.40.160.50:FF:000001">
    <property type="entry name" value="Outer membrane protein assembly factor BamA"/>
    <property type="match status" value="1"/>
</dbReference>
<dbReference type="PANTHER" id="PTHR12815:SF23">
    <property type="entry name" value="OUTER MEMBRANE PROTEIN ASSEMBLY FACTOR BAMA"/>
    <property type="match status" value="1"/>
</dbReference>
<keyword evidence="2 8" id="KW-1134">Transmembrane beta strand</keyword>
<accession>A0A2M8S1K5</accession>
<dbReference type="Proteomes" id="UP000229329">
    <property type="component" value="Unassembled WGS sequence"/>
</dbReference>
<comment type="similarity">
    <text evidence="8">Belongs to the BamA family.</text>
</comment>
<dbReference type="FunFam" id="3.10.20.310:FF:000001">
    <property type="entry name" value="Outer membrane protein assembly factor BamA"/>
    <property type="match status" value="1"/>
</dbReference>
<dbReference type="NCBIfam" id="TIGR03303">
    <property type="entry name" value="OM_YaeT"/>
    <property type="match status" value="1"/>
</dbReference>
<dbReference type="GO" id="GO:1990063">
    <property type="term" value="C:Bam protein complex"/>
    <property type="evidence" value="ECO:0007669"/>
    <property type="project" value="TreeGrafter"/>
</dbReference>
<feature type="domain" description="POTRA" evidence="10">
    <location>
        <begin position="173"/>
        <end position="267"/>
    </location>
</feature>
<feature type="domain" description="POTRA" evidence="10">
    <location>
        <begin position="90"/>
        <end position="170"/>
    </location>
</feature>
<comment type="function">
    <text evidence="8">Part of the outer membrane protein assembly complex, which is involved in assembly and insertion of beta-barrel proteins into the outer membrane.</text>
</comment>
<dbReference type="AlphaFoldDB" id="A0A2M8S1K5"/>
<reference evidence="11 12" key="1">
    <citation type="submission" date="2017-11" db="EMBL/GenBank/DDBJ databases">
        <title>Reclassification of Bisgaard taxon 7 as Conservatibacter flavescens gen. nov., sp. nov.</title>
        <authorList>
            <person name="Christensen H."/>
        </authorList>
    </citation>
    <scope>NUCLEOTIDE SEQUENCE [LARGE SCALE GENOMIC DNA]</scope>
    <source>
        <strain evidence="11 12">7_4</strain>
    </source>
</reference>
<comment type="caution">
    <text evidence="11">The sequence shown here is derived from an EMBL/GenBank/DDBJ whole genome shotgun (WGS) entry which is preliminary data.</text>
</comment>
<dbReference type="InterPro" id="IPR039910">
    <property type="entry name" value="D15-like"/>
</dbReference>
<comment type="subunit">
    <text evidence="8">Part of the Bam complex.</text>
</comment>
<dbReference type="PANTHER" id="PTHR12815">
    <property type="entry name" value="SORTING AND ASSEMBLY MACHINERY SAMM50 PROTEIN FAMILY MEMBER"/>
    <property type="match status" value="1"/>
</dbReference>
<evidence type="ECO:0000256" key="7">
    <source>
        <dbReference type="ARBA" id="ARBA00023237"/>
    </source>
</evidence>
<sequence precursor="true">MKKLLIASLLFGTAGSALAAPFVVRDIRVDGVQPSTEQSIIAGLPVKVGQRATDSDIANIVRSMFLQNAYEDVRASREGNTLVISVVERPVIADVVIEGNKAVPTDALTKNLEANGIVKGEILNREKLEAFRKSLAEHYRAVGRYDASVQAIVNNLPNNRAEVKLLVKEDDVAILRSLTFNGNHAFDNDKLLEQIQLQPDSWWKLWGNKFEQQQFEQDLETLRTFYTDNGYAKFRIVDTDVKVNPAHEVDGKMKDTSVDVTVDIDEGAQYTVSSARIVGDTAGMSAQLQSAINLIHVGEVFDGSDVRAVEAQIKSTLGERGYAMAQVNVAPSFDDTNHTVGLTFVVEAGRSYAVRRIRFEGNDVSADSTLRQEMRQQEGAWLSSTLLELGKVRLDRTGFFETVEYNTVPVEGTDDQVDVIYKVKERNTGSINFGIGYGTESGLSYQASIKQDNFLGMGSSISLGGSRNDYGTSINLGYNEPYFTKDGVSLGGNIFYETYDNSDSNTSSSYSRTTYGVNGTLGFPVNENNSYYLGLGYTFNKLKNMDPEYNRALYLQSMDFEDWNFKAHDFDFSLGWNYNSLNRGFFPTSGTKASLGGRVSIPGSDNKYYKISFDATTFLPLNREHTWVLSGRVGASFADGFGGKRLPFYQYYTAGGLGSLRGFAYGAVGPNAIYIHPDNRTLAECTGVKQALKDCYNLINGDVIGGNAMATGTVELIFPTPFIADKNQTRVRTSMFVDAASVWNTHWKKDKVGLPANVTRVDYGDPSRIRMSAGVAFQWQSPLGPLIFSYARPIKKYEGDDIEQFQFSIGGTF</sequence>
<keyword evidence="4 8" id="KW-0732">Signal</keyword>
<dbReference type="InterPro" id="IPR034746">
    <property type="entry name" value="POTRA"/>
</dbReference>
<dbReference type="PIRSF" id="PIRSF006076">
    <property type="entry name" value="OM_assembly_OMP85"/>
    <property type="match status" value="1"/>
</dbReference>
<evidence type="ECO:0000256" key="3">
    <source>
        <dbReference type="ARBA" id="ARBA00022692"/>
    </source>
</evidence>
<evidence type="ECO:0000256" key="6">
    <source>
        <dbReference type="ARBA" id="ARBA00023136"/>
    </source>
</evidence>
<name>A0A2M8S1K5_9PAST</name>
<dbReference type="OrthoDB" id="9803054at2"/>
<dbReference type="InterPro" id="IPR010827">
    <property type="entry name" value="BamA/TamA_POTRA"/>
</dbReference>
<protein>
    <recommendedName>
        <fullName evidence="8 9">Outer membrane protein assembly factor BamA</fullName>
    </recommendedName>
</protein>
<evidence type="ECO:0000256" key="8">
    <source>
        <dbReference type="HAMAP-Rule" id="MF_01430"/>
    </source>
</evidence>
<comment type="subcellular location">
    <subcellularLocation>
        <location evidence="8">Cell outer membrane</location>
    </subcellularLocation>
    <subcellularLocation>
        <location evidence="1">Membrane</location>
    </subcellularLocation>
</comment>
<evidence type="ECO:0000256" key="5">
    <source>
        <dbReference type="ARBA" id="ARBA00022737"/>
    </source>
</evidence>
<dbReference type="Gene3D" id="2.40.160.50">
    <property type="entry name" value="membrane protein fhac: a member of the omp85/tpsb transporter family"/>
    <property type="match status" value="1"/>
</dbReference>
<keyword evidence="12" id="KW-1185">Reference proteome</keyword>
<dbReference type="PROSITE" id="PS51779">
    <property type="entry name" value="POTRA"/>
    <property type="match status" value="4"/>
</dbReference>
<gene>
    <name evidence="8 11" type="primary">bamA</name>
    <name evidence="11" type="ORF">CVP05_08995</name>
</gene>
<dbReference type="EMBL" id="PHHA01000020">
    <property type="protein sequence ID" value="PJG84998.1"/>
    <property type="molecule type" value="Genomic_DNA"/>
</dbReference>
<proteinExistence type="inferred from homology"/>
<evidence type="ECO:0000256" key="1">
    <source>
        <dbReference type="ARBA" id="ARBA00004370"/>
    </source>
</evidence>
<dbReference type="InterPro" id="IPR023707">
    <property type="entry name" value="OM_assembly_BamA"/>
</dbReference>
<feature type="chain" id="PRO_5015011724" description="Outer membrane protein assembly factor BamA" evidence="8">
    <location>
        <begin position="20"/>
        <end position="813"/>
    </location>
</feature>
<feature type="domain" description="POTRA" evidence="10">
    <location>
        <begin position="352"/>
        <end position="426"/>
    </location>
</feature>
<evidence type="ECO:0000256" key="9">
    <source>
        <dbReference type="NCBIfam" id="TIGR03303"/>
    </source>
</evidence>
<dbReference type="Pfam" id="PF07244">
    <property type="entry name" value="POTRA"/>
    <property type="match status" value="4"/>
</dbReference>
<dbReference type="HAMAP" id="MF_01430">
    <property type="entry name" value="OM_assembly_BamA"/>
    <property type="match status" value="1"/>
</dbReference>
<dbReference type="Pfam" id="PF01103">
    <property type="entry name" value="Omp85"/>
    <property type="match status" value="1"/>
</dbReference>
<keyword evidence="5 8" id="KW-0677">Repeat</keyword>